<dbReference type="RefSeq" id="WP_068381459.1">
    <property type="nucleotide sequence ID" value="NZ_LSNE01000015.1"/>
</dbReference>
<dbReference type="OrthoDB" id="8587856at2"/>
<feature type="domain" description="Solute-binding protein family 3/N-terminal" evidence="2">
    <location>
        <begin position="25"/>
        <end position="253"/>
    </location>
</feature>
<reference evidence="4" key="1">
    <citation type="submission" date="2016-02" db="EMBL/GenBank/DDBJ databases">
        <authorList>
            <person name="Schultz-Johansen M."/>
            <person name="Glaring M.A."/>
            <person name="Bech P.K."/>
            <person name="Stougaard P."/>
        </authorList>
    </citation>
    <scope>NUCLEOTIDE SEQUENCE [LARGE SCALE GENOMIC DNA]</scope>
    <source>
        <strain evidence="4">S66</strain>
    </source>
</reference>
<evidence type="ECO:0000256" key="1">
    <source>
        <dbReference type="SAM" id="SignalP"/>
    </source>
</evidence>
<name>A0A148KLB8_9ALTE</name>
<dbReference type="SMART" id="SM00062">
    <property type="entry name" value="PBPb"/>
    <property type="match status" value="1"/>
</dbReference>
<evidence type="ECO:0000313" key="4">
    <source>
        <dbReference type="Proteomes" id="UP000070299"/>
    </source>
</evidence>
<proteinExistence type="predicted"/>
<keyword evidence="4" id="KW-1185">Reference proteome</keyword>
<dbReference type="Gene3D" id="3.40.190.10">
    <property type="entry name" value="Periplasmic binding protein-like II"/>
    <property type="match status" value="2"/>
</dbReference>
<dbReference type="AlphaFoldDB" id="A0A148KLB8"/>
<accession>A0A148KLB8</accession>
<dbReference type="PANTHER" id="PTHR38834:SF3">
    <property type="entry name" value="SOLUTE-BINDING PROTEIN FAMILY 3_N-TERMINAL DOMAIN-CONTAINING PROTEIN"/>
    <property type="match status" value="1"/>
</dbReference>
<dbReference type="EMBL" id="LSNE01000015">
    <property type="protein sequence ID" value="KXI27114.1"/>
    <property type="molecule type" value="Genomic_DNA"/>
</dbReference>
<dbReference type="Proteomes" id="UP000070299">
    <property type="component" value="Unassembled WGS sequence"/>
</dbReference>
<feature type="signal peptide" evidence="1">
    <location>
        <begin position="1"/>
        <end position="20"/>
    </location>
</feature>
<feature type="chain" id="PRO_5007550164" description="Solute-binding protein family 3/N-terminal domain-containing protein" evidence="1">
    <location>
        <begin position="21"/>
        <end position="260"/>
    </location>
</feature>
<dbReference type="STRING" id="1799789.AX660_01635"/>
<dbReference type="SUPFAM" id="SSF53850">
    <property type="entry name" value="Periplasmic binding protein-like II"/>
    <property type="match status" value="1"/>
</dbReference>
<dbReference type="Pfam" id="PF00497">
    <property type="entry name" value="SBP_bac_3"/>
    <property type="match status" value="1"/>
</dbReference>
<evidence type="ECO:0000313" key="3">
    <source>
        <dbReference type="EMBL" id="KXI27114.1"/>
    </source>
</evidence>
<dbReference type="PANTHER" id="PTHR38834">
    <property type="entry name" value="PERIPLASMIC SUBSTRATE BINDING PROTEIN FAMILY 3"/>
    <property type="match status" value="1"/>
</dbReference>
<organism evidence="3 4">
    <name type="scientific">Paraglaciecola hydrolytica</name>
    <dbReference type="NCBI Taxonomy" id="1799789"/>
    <lineage>
        <taxon>Bacteria</taxon>
        <taxon>Pseudomonadati</taxon>
        <taxon>Pseudomonadota</taxon>
        <taxon>Gammaproteobacteria</taxon>
        <taxon>Alteromonadales</taxon>
        <taxon>Alteromonadaceae</taxon>
        <taxon>Paraglaciecola</taxon>
    </lineage>
</organism>
<dbReference type="InterPro" id="IPR001638">
    <property type="entry name" value="Solute-binding_3/MltF_N"/>
</dbReference>
<gene>
    <name evidence="3" type="ORF">AX660_01635</name>
</gene>
<sequence>MSRTQWFYAALLCWAFSAQAEDKQKLLIYTEDFPPYNFVEDDKVVGISIDIVKLLCQATQVKCEFILQPWSRAYTNTLNKTNAGLVTISRHAKRESQFQWVGPLVSSQAYLYRLTERNDINIHSYQDALKYTVGIPRNDVYETILLSKGFIKGVNLLDFSYKQEMNELFFKGKLDLIVGSAFTQPYQLLASKQNSAAVMTPALEFEVPELQGNHLAFNLKVDPKLVAAMQSTLNSLVKQGLIQPIIAQYIALGEHRLDAH</sequence>
<comment type="caution">
    <text evidence="3">The sequence shown here is derived from an EMBL/GenBank/DDBJ whole genome shotgun (WGS) entry which is preliminary data.</text>
</comment>
<protein>
    <recommendedName>
        <fullName evidence="2">Solute-binding protein family 3/N-terminal domain-containing protein</fullName>
    </recommendedName>
</protein>
<evidence type="ECO:0000259" key="2">
    <source>
        <dbReference type="SMART" id="SM00062"/>
    </source>
</evidence>
<keyword evidence="1" id="KW-0732">Signal</keyword>